<dbReference type="Proteomes" id="UP000638648">
    <property type="component" value="Unassembled WGS sequence"/>
</dbReference>
<keyword evidence="8 13" id="KW-1133">Transmembrane helix</keyword>
<keyword evidence="10 13" id="KW-0472">Membrane</keyword>
<protein>
    <submittedName>
        <fullName evidence="14">Membrane protein</fullName>
    </submittedName>
</protein>
<evidence type="ECO:0000256" key="2">
    <source>
        <dbReference type="ARBA" id="ARBA00006920"/>
    </source>
</evidence>
<dbReference type="InterPro" id="IPR010617">
    <property type="entry name" value="TMEM175-like"/>
</dbReference>
<evidence type="ECO:0000256" key="3">
    <source>
        <dbReference type="ARBA" id="ARBA00022448"/>
    </source>
</evidence>
<reference evidence="14" key="1">
    <citation type="submission" date="2020-10" db="EMBL/GenBank/DDBJ databases">
        <title>Sequencing the genomes of 1000 actinobacteria strains.</title>
        <authorList>
            <person name="Klenk H.-P."/>
        </authorList>
    </citation>
    <scope>NUCLEOTIDE SEQUENCE</scope>
    <source>
        <strain evidence="14">DSM 45354</strain>
    </source>
</reference>
<comment type="caution">
    <text evidence="14">The sequence shown here is derived from an EMBL/GenBank/DDBJ whole genome shotgun (WGS) entry which is preliminary data.</text>
</comment>
<dbReference type="GO" id="GO:0016020">
    <property type="term" value="C:membrane"/>
    <property type="evidence" value="ECO:0007669"/>
    <property type="project" value="UniProtKB-SubCell"/>
</dbReference>
<evidence type="ECO:0000313" key="15">
    <source>
        <dbReference type="Proteomes" id="UP000638648"/>
    </source>
</evidence>
<accession>A0A927MSX5</accession>
<feature type="transmembrane region" description="Helical" evidence="13">
    <location>
        <begin position="74"/>
        <end position="94"/>
    </location>
</feature>
<dbReference type="AlphaFoldDB" id="A0A927MSX5"/>
<feature type="transmembrane region" description="Helical" evidence="13">
    <location>
        <begin position="7"/>
        <end position="24"/>
    </location>
</feature>
<keyword evidence="9" id="KW-0406">Ion transport</keyword>
<gene>
    <name evidence="14" type="ORF">HEB94_003168</name>
</gene>
<evidence type="ECO:0000256" key="12">
    <source>
        <dbReference type="ARBA" id="ARBA00034430"/>
    </source>
</evidence>
<evidence type="ECO:0000256" key="7">
    <source>
        <dbReference type="ARBA" id="ARBA00022958"/>
    </source>
</evidence>
<dbReference type="PANTHER" id="PTHR31462">
    <property type="entry name" value="ENDOSOMAL/LYSOSOMAL POTASSIUM CHANNEL TMEM175"/>
    <property type="match status" value="1"/>
</dbReference>
<evidence type="ECO:0000256" key="4">
    <source>
        <dbReference type="ARBA" id="ARBA00022538"/>
    </source>
</evidence>
<dbReference type="GO" id="GO:0015252">
    <property type="term" value="F:proton channel activity"/>
    <property type="evidence" value="ECO:0007669"/>
    <property type="project" value="InterPro"/>
</dbReference>
<comment type="similarity">
    <text evidence="2">Belongs to the TMEM175 family.</text>
</comment>
<dbReference type="PANTHER" id="PTHR31462:SF5">
    <property type="entry name" value="ENDOSOMAL_LYSOSOMAL PROTON CHANNEL TMEM175"/>
    <property type="match status" value="1"/>
</dbReference>
<evidence type="ECO:0000256" key="1">
    <source>
        <dbReference type="ARBA" id="ARBA00004141"/>
    </source>
</evidence>
<keyword evidence="4" id="KW-0633">Potassium transport</keyword>
<dbReference type="GO" id="GO:0005267">
    <property type="term" value="F:potassium channel activity"/>
    <property type="evidence" value="ECO:0007669"/>
    <property type="project" value="UniProtKB-KW"/>
</dbReference>
<evidence type="ECO:0000256" key="9">
    <source>
        <dbReference type="ARBA" id="ARBA00023065"/>
    </source>
</evidence>
<name>A0A927MSX5_9ACTN</name>
<evidence type="ECO:0000256" key="11">
    <source>
        <dbReference type="ARBA" id="ARBA00023303"/>
    </source>
</evidence>
<evidence type="ECO:0000256" key="8">
    <source>
        <dbReference type="ARBA" id="ARBA00022989"/>
    </source>
</evidence>
<comment type="subcellular location">
    <subcellularLocation>
        <location evidence="1">Membrane</location>
        <topology evidence="1">Multi-pass membrane protein</topology>
    </subcellularLocation>
</comment>
<feature type="transmembrane region" description="Helical" evidence="13">
    <location>
        <begin position="162"/>
        <end position="191"/>
    </location>
</feature>
<evidence type="ECO:0000256" key="5">
    <source>
        <dbReference type="ARBA" id="ARBA00022692"/>
    </source>
</evidence>
<keyword evidence="5 13" id="KW-0812">Transmembrane</keyword>
<feature type="transmembrane region" description="Helical" evidence="13">
    <location>
        <begin position="114"/>
        <end position="134"/>
    </location>
</feature>
<keyword evidence="3" id="KW-0813">Transport</keyword>
<evidence type="ECO:0000256" key="6">
    <source>
        <dbReference type="ARBA" id="ARBA00022826"/>
    </source>
</evidence>
<evidence type="ECO:0000256" key="10">
    <source>
        <dbReference type="ARBA" id="ARBA00023136"/>
    </source>
</evidence>
<keyword evidence="15" id="KW-1185">Reference proteome</keyword>
<evidence type="ECO:0000313" key="14">
    <source>
        <dbReference type="EMBL" id="MBE1606320.1"/>
    </source>
</evidence>
<evidence type="ECO:0000256" key="13">
    <source>
        <dbReference type="SAM" id="Phobius"/>
    </source>
</evidence>
<dbReference type="RefSeq" id="WP_192750468.1">
    <property type="nucleotide sequence ID" value="NZ_BAABJL010000085.1"/>
</dbReference>
<keyword evidence="6" id="KW-0631">Potassium channel</keyword>
<organism evidence="14 15">
    <name type="scientific">Actinopolymorpha pittospori</name>
    <dbReference type="NCBI Taxonomy" id="648752"/>
    <lineage>
        <taxon>Bacteria</taxon>
        <taxon>Bacillati</taxon>
        <taxon>Actinomycetota</taxon>
        <taxon>Actinomycetes</taxon>
        <taxon>Propionibacteriales</taxon>
        <taxon>Actinopolymorphaceae</taxon>
        <taxon>Actinopolymorpha</taxon>
    </lineage>
</organism>
<feature type="transmembrane region" description="Helical" evidence="13">
    <location>
        <begin position="44"/>
        <end position="62"/>
    </location>
</feature>
<comment type="catalytic activity">
    <reaction evidence="12">
        <text>K(+)(in) = K(+)(out)</text>
        <dbReference type="Rhea" id="RHEA:29463"/>
        <dbReference type="ChEBI" id="CHEBI:29103"/>
    </reaction>
</comment>
<proteinExistence type="inferred from homology"/>
<dbReference type="Pfam" id="PF06736">
    <property type="entry name" value="TMEM175"/>
    <property type="match status" value="1"/>
</dbReference>
<dbReference type="EMBL" id="JADBEM010000001">
    <property type="protein sequence ID" value="MBE1606320.1"/>
    <property type="molecule type" value="Genomic_DNA"/>
</dbReference>
<keyword evidence="7" id="KW-0630">Potassium</keyword>
<keyword evidence="11" id="KW-0407">Ion channel</keyword>
<sequence length="210" mass="23059">MNDTKRVEAFSDGVFAIAITLLILEIPVPEGSGHRLTQALLEQWPSYVAYVVSFLVIGVMWVNHDALFGLIAKVDRTLVFLNLLLLMVVAALPWPTALLAEHLRNTGDAKVAGVIYSGVMVIHALLYGCVWSYVVHRGHLLRPTVDAEAARSTRVRFNLGSLGYPVTVVLALFAPWAMLALHGLLAVYYAFNQLSVPERREPEEAPATVA</sequence>